<dbReference type="PANTHER" id="PTHR13416">
    <property type="match status" value="1"/>
</dbReference>
<keyword evidence="8 10" id="KW-0472">Membrane</keyword>
<dbReference type="GO" id="GO:0006629">
    <property type="term" value="P:lipid metabolic process"/>
    <property type="evidence" value="ECO:0007669"/>
    <property type="project" value="TreeGrafter"/>
</dbReference>
<keyword evidence="7 10" id="KW-1133">Transmembrane helix</keyword>
<dbReference type="GO" id="GO:0005789">
    <property type="term" value="C:endoplasmic reticulum membrane"/>
    <property type="evidence" value="ECO:0007669"/>
    <property type="project" value="UniProtKB-SubCell"/>
</dbReference>
<keyword evidence="5 10" id="KW-0812">Transmembrane</keyword>
<evidence type="ECO:0000256" key="2">
    <source>
        <dbReference type="ARBA" id="ARBA00004259"/>
    </source>
</evidence>
<comment type="caution">
    <text evidence="11">The sequence shown here is derived from an EMBL/GenBank/DDBJ whole genome shotgun (WGS) entry which is preliminary data.</text>
</comment>
<dbReference type="Pfam" id="PF07787">
    <property type="entry name" value="TMEM43"/>
    <property type="match status" value="1"/>
</dbReference>
<sequence length="445" mass="49221">MFRTGRTYTTHRYRKAGQEERPIHPVGRFVTTVFKLAAIVSVPLVLAYLEQSQAETQAAVAEALVKVVPATPTTKVGSLVFASSHSVQPDLISDQSFGLDFPNAVRVKRSTEYCQWQEFTQQDSRTERDEDGNEHTVTTTTYYYNKGWYSYPINSFFFDQPAAHYNPQRDPYPSKTQTTSKLTLGEYTVRPSVLQNANEGWSTRKRYSASQLDIMTETSSAAIEHGFKYVGDGYFYSPYEATNTATFLRAVGMALEGSLLDYQIADVVNGLFGQCAAGDIRVKYQAIVASPEQGAAVVGKLEENNAIGVYVMKNGYKMGLYENTAETDAGTMFKKLLSSAWWWVVGGYVATLIWAAVVTYWYPWNPLEGVKQRQGGEPTKNPLDVYIWAAEAVALALVTVGAAKILVTDEFVVGMVVAGAGVGVLSLSSAPWIRARFGEEKEKTD</sequence>
<keyword evidence="6" id="KW-0256">Endoplasmic reticulum</keyword>
<dbReference type="GO" id="GO:0071763">
    <property type="term" value="P:nuclear membrane organization"/>
    <property type="evidence" value="ECO:0007669"/>
    <property type="project" value="TreeGrafter"/>
</dbReference>
<dbReference type="Proteomes" id="UP000193642">
    <property type="component" value="Unassembled WGS sequence"/>
</dbReference>
<comment type="subcellular location">
    <subcellularLocation>
        <location evidence="1">Endomembrane system</location>
        <topology evidence="1">Multi-pass membrane protein</topology>
    </subcellularLocation>
    <subcellularLocation>
        <location evidence="3">Endoplasmic reticulum membrane</location>
    </subcellularLocation>
    <subcellularLocation>
        <location evidence="2">Nucleus envelope</location>
    </subcellularLocation>
</comment>
<accession>A0A1Y2CNH3</accession>
<evidence type="ECO:0000256" key="4">
    <source>
        <dbReference type="ARBA" id="ARBA00006627"/>
    </source>
</evidence>
<keyword evidence="9" id="KW-0539">Nucleus</keyword>
<evidence type="ECO:0000313" key="11">
    <source>
        <dbReference type="EMBL" id="ORY47885.1"/>
    </source>
</evidence>
<feature type="transmembrane region" description="Helical" evidence="10">
    <location>
        <begin position="411"/>
        <end position="433"/>
    </location>
</feature>
<evidence type="ECO:0000256" key="8">
    <source>
        <dbReference type="ARBA" id="ARBA00023136"/>
    </source>
</evidence>
<dbReference type="AlphaFoldDB" id="A0A1Y2CNH3"/>
<gene>
    <name evidence="11" type="ORF">BCR33DRAFT_764237</name>
</gene>
<feature type="transmembrane region" description="Helical" evidence="10">
    <location>
        <begin position="383"/>
        <end position="405"/>
    </location>
</feature>
<dbReference type="OrthoDB" id="410725at2759"/>
<evidence type="ECO:0000256" key="10">
    <source>
        <dbReference type="SAM" id="Phobius"/>
    </source>
</evidence>
<evidence type="ECO:0000256" key="7">
    <source>
        <dbReference type="ARBA" id="ARBA00022989"/>
    </source>
</evidence>
<name>A0A1Y2CNH3_9FUNG</name>
<protein>
    <submittedName>
        <fullName evidence="11">Uncharacterized protein</fullName>
    </submittedName>
</protein>
<evidence type="ECO:0000256" key="9">
    <source>
        <dbReference type="ARBA" id="ARBA00023242"/>
    </source>
</evidence>
<reference evidence="11 12" key="1">
    <citation type="submission" date="2016-07" db="EMBL/GenBank/DDBJ databases">
        <title>Pervasive Adenine N6-methylation of Active Genes in Fungi.</title>
        <authorList>
            <consortium name="DOE Joint Genome Institute"/>
            <person name="Mondo S.J."/>
            <person name="Dannebaum R.O."/>
            <person name="Kuo R.C."/>
            <person name="Labutti K."/>
            <person name="Haridas S."/>
            <person name="Kuo A."/>
            <person name="Salamov A."/>
            <person name="Ahrendt S.R."/>
            <person name="Lipzen A."/>
            <person name="Sullivan W."/>
            <person name="Andreopoulos W.B."/>
            <person name="Clum A."/>
            <person name="Lindquist E."/>
            <person name="Daum C."/>
            <person name="Ramamoorthy G.K."/>
            <person name="Gryganskyi A."/>
            <person name="Culley D."/>
            <person name="Magnuson J.K."/>
            <person name="James T.Y."/>
            <person name="O'Malley M.A."/>
            <person name="Stajich J.E."/>
            <person name="Spatafora J.W."/>
            <person name="Visel A."/>
            <person name="Grigoriev I.V."/>
        </authorList>
    </citation>
    <scope>NUCLEOTIDE SEQUENCE [LARGE SCALE GENOMIC DNA]</scope>
    <source>
        <strain evidence="11 12">JEL800</strain>
    </source>
</reference>
<feature type="transmembrane region" description="Helical" evidence="10">
    <location>
        <begin position="340"/>
        <end position="362"/>
    </location>
</feature>
<proteinExistence type="inferred from homology"/>
<dbReference type="GO" id="GO:0005637">
    <property type="term" value="C:nuclear inner membrane"/>
    <property type="evidence" value="ECO:0007669"/>
    <property type="project" value="TreeGrafter"/>
</dbReference>
<evidence type="ECO:0000256" key="3">
    <source>
        <dbReference type="ARBA" id="ARBA00004586"/>
    </source>
</evidence>
<dbReference type="EMBL" id="MCGO01000013">
    <property type="protein sequence ID" value="ORY47885.1"/>
    <property type="molecule type" value="Genomic_DNA"/>
</dbReference>
<organism evidence="11 12">
    <name type="scientific">Rhizoclosmatium globosum</name>
    <dbReference type="NCBI Taxonomy" id="329046"/>
    <lineage>
        <taxon>Eukaryota</taxon>
        <taxon>Fungi</taxon>
        <taxon>Fungi incertae sedis</taxon>
        <taxon>Chytridiomycota</taxon>
        <taxon>Chytridiomycota incertae sedis</taxon>
        <taxon>Chytridiomycetes</taxon>
        <taxon>Chytridiales</taxon>
        <taxon>Chytriomycetaceae</taxon>
        <taxon>Rhizoclosmatium</taxon>
    </lineage>
</organism>
<dbReference type="InterPro" id="IPR012430">
    <property type="entry name" value="TMEM43_fam"/>
</dbReference>
<keyword evidence="12" id="KW-1185">Reference proteome</keyword>
<evidence type="ECO:0000313" key="12">
    <source>
        <dbReference type="Proteomes" id="UP000193642"/>
    </source>
</evidence>
<evidence type="ECO:0000256" key="6">
    <source>
        <dbReference type="ARBA" id="ARBA00022824"/>
    </source>
</evidence>
<evidence type="ECO:0000256" key="5">
    <source>
        <dbReference type="ARBA" id="ARBA00022692"/>
    </source>
</evidence>
<evidence type="ECO:0000256" key="1">
    <source>
        <dbReference type="ARBA" id="ARBA00004127"/>
    </source>
</evidence>
<comment type="similarity">
    <text evidence="4">Belongs to the TMEM43 family.</text>
</comment>
<dbReference type="PANTHER" id="PTHR13416:SF2">
    <property type="entry name" value="TRANSMEMBRANE PROTEIN 43"/>
    <property type="match status" value="1"/>
</dbReference>